<protein>
    <submittedName>
        <fullName evidence="1">Uncharacterized protein</fullName>
    </submittedName>
</protein>
<comment type="caution">
    <text evidence="1">The sequence shown here is derived from an EMBL/GenBank/DDBJ whole genome shotgun (WGS) entry which is preliminary data.</text>
</comment>
<organism evidence="1 2">
    <name type="scientific">Microcystis flos-aquae Mf_WU_F_19750830_S460</name>
    <dbReference type="NCBI Taxonomy" id="2486237"/>
    <lineage>
        <taxon>Bacteria</taxon>
        <taxon>Bacillati</taxon>
        <taxon>Cyanobacteriota</taxon>
        <taxon>Cyanophyceae</taxon>
        <taxon>Oscillatoriophycideae</taxon>
        <taxon>Chroococcales</taxon>
        <taxon>Microcystaceae</taxon>
        <taxon>Microcystis</taxon>
    </lineage>
</organism>
<dbReference type="AlphaFoldDB" id="A0A552L6I2"/>
<gene>
    <name evidence="1" type="ORF">EWV40_21000</name>
</gene>
<dbReference type="Proteomes" id="UP000320730">
    <property type="component" value="Unassembled WGS sequence"/>
</dbReference>
<name>A0A552L6I2_9CHRO</name>
<evidence type="ECO:0000313" key="2">
    <source>
        <dbReference type="Proteomes" id="UP000320730"/>
    </source>
</evidence>
<evidence type="ECO:0000313" key="1">
    <source>
        <dbReference type="EMBL" id="TRV15836.1"/>
    </source>
</evidence>
<accession>A0A552L6I2</accession>
<reference evidence="1 2" key="1">
    <citation type="submission" date="2019-01" db="EMBL/GenBank/DDBJ databases">
        <title>Coherence of Microcystis species and biogeography revealed through population genomics.</title>
        <authorList>
            <person name="Perez-Carrascal O.M."/>
            <person name="Terrat Y."/>
            <person name="Giani A."/>
            <person name="Fortin N."/>
            <person name="Tromas N."/>
            <person name="Shapiro B.J."/>
        </authorList>
    </citation>
    <scope>NUCLEOTIDE SEQUENCE [LARGE SCALE GENOMIC DNA]</scope>
    <source>
        <strain evidence="1">Mf_WU_F_19750830_S460</strain>
    </source>
</reference>
<proteinExistence type="predicted"/>
<sequence>MIEFLSSTVLIASQLTAIAPSAVSQPYTLTGSIEVWEGLRVLTSVPSGQRWQYGNLCATDRAFKDIYDGQSVVIRNANDTIVAIGKLGEGRFNQSQDSSLWTCTFKFSVPNVPESPFYTISVGGRKPIALTLEDLKARNWILEFTLSL</sequence>
<dbReference type="EMBL" id="SFAN01000190">
    <property type="protein sequence ID" value="TRV15836.1"/>
    <property type="molecule type" value="Genomic_DNA"/>
</dbReference>